<dbReference type="InterPro" id="IPR032567">
    <property type="entry name" value="RTL1-rel"/>
</dbReference>
<reference evidence="2" key="1">
    <citation type="journal article" date="2022" name="Int. J. Mol. Sci.">
        <title>Draft Genome of Tanacetum Coccineum: Genomic Comparison of Closely Related Tanacetum-Family Plants.</title>
        <authorList>
            <person name="Yamashiro T."/>
            <person name="Shiraishi A."/>
            <person name="Nakayama K."/>
            <person name="Satake H."/>
        </authorList>
    </citation>
    <scope>NUCLEOTIDE SEQUENCE</scope>
</reference>
<dbReference type="Gene3D" id="3.10.10.10">
    <property type="entry name" value="HIV Type 1 Reverse Transcriptase, subunit A, domain 1"/>
    <property type="match status" value="1"/>
</dbReference>
<sequence>MMTLADKAILPGADNRLPMLEKDMYDSWKSRMELYMMNKQHGRMILESVESGPLIWPTIEDNGVTRPRKYFELSATDAIQADCDVYKSACPSIGAEIVLHDNVEEEEAKIEDIAIDKLIRETFSEIDLIPGAIPVAKSPYRLTPTKMEELSNQLKELQDKSFIRPSSSPWRAPVRIKEKPQENG</sequence>
<dbReference type="PANTHER" id="PTHR15503:SF45">
    <property type="entry name" value="RNA-DIRECTED DNA POLYMERASE HOMOLOG"/>
    <property type="match status" value="1"/>
</dbReference>
<dbReference type="Proteomes" id="UP001151760">
    <property type="component" value="Unassembled WGS sequence"/>
</dbReference>
<comment type="caution">
    <text evidence="2">The sequence shown here is derived from an EMBL/GenBank/DDBJ whole genome shotgun (WGS) entry which is preliminary data.</text>
</comment>
<evidence type="ECO:0000256" key="1">
    <source>
        <dbReference type="SAM" id="MobiDB-lite"/>
    </source>
</evidence>
<evidence type="ECO:0000313" key="2">
    <source>
        <dbReference type="EMBL" id="GJT98783.1"/>
    </source>
</evidence>
<accession>A0ABQ5IHL9</accession>
<dbReference type="InterPro" id="IPR043502">
    <property type="entry name" value="DNA/RNA_pol_sf"/>
</dbReference>
<evidence type="ECO:0000313" key="3">
    <source>
        <dbReference type="Proteomes" id="UP001151760"/>
    </source>
</evidence>
<gene>
    <name evidence="2" type="ORF">Tco_1094301</name>
</gene>
<protein>
    <recommendedName>
        <fullName evidence="4">Reverse transcriptase domain-containing protein</fullName>
    </recommendedName>
</protein>
<dbReference type="SUPFAM" id="SSF56672">
    <property type="entry name" value="DNA/RNA polymerases"/>
    <property type="match status" value="1"/>
</dbReference>
<evidence type="ECO:0008006" key="4">
    <source>
        <dbReference type="Google" id="ProtNLM"/>
    </source>
</evidence>
<keyword evidence="3" id="KW-1185">Reference proteome</keyword>
<proteinExistence type="predicted"/>
<feature type="compositionally biased region" description="Basic and acidic residues" evidence="1">
    <location>
        <begin position="175"/>
        <end position="184"/>
    </location>
</feature>
<dbReference type="EMBL" id="BQNB010020708">
    <property type="protein sequence ID" value="GJT98783.1"/>
    <property type="molecule type" value="Genomic_DNA"/>
</dbReference>
<dbReference type="PANTHER" id="PTHR15503">
    <property type="entry name" value="LDOC1 RELATED"/>
    <property type="match status" value="1"/>
</dbReference>
<organism evidence="2 3">
    <name type="scientific">Tanacetum coccineum</name>
    <dbReference type="NCBI Taxonomy" id="301880"/>
    <lineage>
        <taxon>Eukaryota</taxon>
        <taxon>Viridiplantae</taxon>
        <taxon>Streptophyta</taxon>
        <taxon>Embryophyta</taxon>
        <taxon>Tracheophyta</taxon>
        <taxon>Spermatophyta</taxon>
        <taxon>Magnoliopsida</taxon>
        <taxon>eudicotyledons</taxon>
        <taxon>Gunneridae</taxon>
        <taxon>Pentapetalae</taxon>
        <taxon>asterids</taxon>
        <taxon>campanulids</taxon>
        <taxon>Asterales</taxon>
        <taxon>Asteraceae</taxon>
        <taxon>Asteroideae</taxon>
        <taxon>Anthemideae</taxon>
        <taxon>Anthemidinae</taxon>
        <taxon>Tanacetum</taxon>
    </lineage>
</organism>
<reference evidence="2" key="2">
    <citation type="submission" date="2022-01" db="EMBL/GenBank/DDBJ databases">
        <authorList>
            <person name="Yamashiro T."/>
            <person name="Shiraishi A."/>
            <person name="Satake H."/>
            <person name="Nakayama K."/>
        </authorList>
    </citation>
    <scope>NUCLEOTIDE SEQUENCE</scope>
</reference>
<name>A0ABQ5IHL9_9ASTR</name>
<feature type="region of interest" description="Disordered" evidence="1">
    <location>
        <begin position="161"/>
        <end position="184"/>
    </location>
</feature>